<dbReference type="Pfam" id="PF12838">
    <property type="entry name" value="Fer4_7"/>
    <property type="match status" value="1"/>
</dbReference>
<keyword evidence="2 10" id="KW-0004">4Fe-4S</keyword>
<comment type="caution">
    <text evidence="13">The sequence shown here is derived from an EMBL/GenBank/DDBJ whole genome shotgun (WGS) entry which is preliminary data.</text>
</comment>
<dbReference type="NCBIfam" id="NF005503">
    <property type="entry name" value="PRK07118.1-2"/>
    <property type="match status" value="1"/>
</dbReference>
<dbReference type="GO" id="GO:0051539">
    <property type="term" value="F:4 iron, 4 sulfur cluster binding"/>
    <property type="evidence" value="ECO:0007669"/>
    <property type="project" value="UniProtKB-UniRule"/>
</dbReference>
<dbReference type="EC" id="7.-.-.-" evidence="10"/>
<feature type="binding site" evidence="10">
    <location>
        <position position="142"/>
    </location>
    <ligand>
        <name>[4Fe-4S] cluster</name>
        <dbReference type="ChEBI" id="CHEBI:49883"/>
        <label>2</label>
    </ligand>
</feature>
<dbReference type="PROSITE" id="PS51379">
    <property type="entry name" value="4FE4S_FER_2"/>
    <property type="match status" value="4"/>
</dbReference>
<dbReference type="SUPFAM" id="SSF54862">
    <property type="entry name" value="4Fe-4S ferredoxins"/>
    <property type="match status" value="1"/>
</dbReference>
<dbReference type="Gene3D" id="3.30.70.20">
    <property type="match status" value="2"/>
</dbReference>
<dbReference type="InterPro" id="IPR017900">
    <property type="entry name" value="4Fe4S_Fe_S_CS"/>
</dbReference>
<dbReference type="AlphaFoldDB" id="W6NAR2"/>
<evidence type="ECO:0000256" key="6">
    <source>
        <dbReference type="ARBA" id="ARBA00022982"/>
    </source>
</evidence>
<dbReference type="OrthoDB" id="9789936at2"/>
<dbReference type="PROSITE" id="PS51656">
    <property type="entry name" value="4FE4S"/>
    <property type="match status" value="1"/>
</dbReference>
<keyword evidence="10" id="KW-1003">Cell membrane</keyword>
<feature type="domain" description="4Fe-4S ferredoxin-type" evidence="11">
    <location>
        <begin position="239"/>
        <end position="269"/>
    </location>
</feature>
<feature type="binding site" evidence="10">
    <location>
        <position position="172"/>
    </location>
    <ligand>
        <name>[4Fe-4S] cluster</name>
        <dbReference type="ChEBI" id="CHEBI:49883"/>
        <label>3</label>
    </ligand>
</feature>
<comment type="cofactor">
    <cofactor evidence="10">
        <name>[4Fe-4S] cluster</name>
        <dbReference type="ChEBI" id="CHEBI:49883"/>
    </cofactor>
    <text evidence="10">Binds 3 [4Fe-4S] clusters.</text>
</comment>
<dbReference type="Gene3D" id="1.10.15.40">
    <property type="entry name" value="Electron transport complex subunit B, putative Fe-S cluster"/>
    <property type="match status" value="1"/>
</dbReference>
<dbReference type="HAMAP" id="MF_00463">
    <property type="entry name" value="RsxB_RnfB"/>
    <property type="match status" value="1"/>
</dbReference>
<dbReference type="NCBIfam" id="TIGR01944">
    <property type="entry name" value="rnfB"/>
    <property type="match status" value="1"/>
</dbReference>
<feature type="domain" description="4Fe-4S ferredoxin-type" evidence="11">
    <location>
        <begin position="163"/>
        <end position="192"/>
    </location>
</feature>
<feature type="binding site" evidence="10">
    <location>
        <position position="148"/>
    </location>
    <ligand>
        <name>[4Fe-4S] cluster</name>
        <dbReference type="ChEBI" id="CHEBI:49883"/>
        <label>2</label>
    </ligand>
</feature>
<dbReference type="PROSITE" id="PS00198">
    <property type="entry name" value="4FE4S_FER_1"/>
    <property type="match status" value="2"/>
</dbReference>
<protein>
    <recommendedName>
        <fullName evidence="10">Ion-translocating oxidoreductase complex subunit B</fullName>
        <ecNumber evidence="10">7.-.-.-</ecNumber>
    </recommendedName>
    <alternativeName>
        <fullName evidence="10">Rnf electron transport complex subunit B</fullName>
    </alternativeName>
</protein>
<dbReference type="GO" id="GO:0009055">
    <property type="term" value="F:electron transfer activity"/>
    <property type="evidence" value="ECO:0007669"/>
    <property type="project" value="InterPro"/>
</dbReference>
<sequence length="284" mass="30143">MNTAIMVLIVMTAIGLVFGLVLGYANKRFAIESNPLIDLVEDELPKGQCGGCGYAGCRAYAEAVVLDKEVSPSLCVPGKAAVAEKVAKLTGKSAEEMEPKVAYVMCNGNLKNATRRYEYQGVKDCSAANLLQGGPKGCSFGCIGFGTCVRNCPFDAMMMGKNGIPLIDTDICIGCGKCASVCPKNVISLIPVGTKVEVQCNSHDKGVKVRKNCTVGCLGCGMCSRNCEHNAIKIEDNLAVVNPEICINECSEEKCLTKCPTGAIKEILLNLNNAQKNKEEVAVK</sequence>
<dbReference type="CDD" id="cd10549">
    <property type="entry name" value="MtMvhB_like"/>
    <property type="match status" value="1"/>
</dbReference>
<dbReference type="InterPro" id="IPR007202">
    <property type="entry name" value="4Fe-4S_dom"/>
</dbReference>
<evidence type="ECO:0000256" key="8">
    <source>
        <dbReference type="ARBA" id="ARBA00023014"/>
    </source>
</evidence>
<dbReference type="Pfam" id="PF04060">
    <property type="entry name" value="FeS"/>
    <property type="match status" value="1"/>
</dbReference>
<evidence type="ECO:0000256" key="4">
    <source>
        <dbReference type="ARBA" id="ARBA00022737"/>
    </source>
</evidence>
<comment type="subunit">
    <text evidence="10">The complex is composed of six subunits: RnfA, RnfB, RnfC, RnfD, RnfE and RnfG.</text>
</comment>
<feature type="binding site" evidence="10">
    <location>
        <position position="182"/>
    </location>
    <ligand>
        <name>[4Fe-4S] cluster</name>
        <dbReference type="ChEBI" id="CHEBI:49883"/>
        <label>2</label>
    </ligand>
</feature>
<evidence type="ECO:0000256" key="5">
    <source>
        <dbReference type="ARBA" id="ARBA00022967"/>
    </source>
</evidence>
<keyword evidence="4 10" id="KW-0677">Repeat</keyword>
<dbReference type="GO" id="GO:0022900">
    <property type="term" value="P:electron transport chain"/>
    <property type="evidence" value="ECO:0007669"/>
    <property type="project" value="UniProtKB-UniRule"/>
</dbReference>
<evidence type="ECO:0000256" key="3">
    <source>
        <dbReference type="ARBA" id="ARBA00022723"/>
    </source>
</evidence>
<feature type="domain" description="4Fe-4S ferredoxin-type" evidence="11">
    <location>
        <begin position="207"/>
        <end position="237"/>
    </location>
</feature>
<comment type="similarity">
    <text evidence="10">Belongs to the 4Fe4S bacterial-type ferredoxin family. RnfB subfamily.</text>
</comment>
<dbReference type="EMBL" id="CBXI010000044">
    <property type="protein sequence ID" value="CDL92654.1"/>
    <property type="molecule type" value="Genomic_DNA"/>
</dbReference>
<evidence type="ECO:0000256" key="7">
    <source>
        <dbReference type="ARBA" id="ARBA00023004"/>
    </source>
</evidence>
<evidence type="ECO:0000256" key="9">
    <source>
        <dbReference type="ARBA" id="ARBA00023136"/>
    </source>
</evidence>
<keyword evidence="7 10" id="KW-0408">Iron</keyword>
<comment type="function">
    <text evidence="10">Part of a membrane-bound complex that couples electron transfer with translocation of ions across the membrane.</text>
</comment>
<feature type="binding site" evidence="10">
    <location>
        <position position="57"/>
    </location>
    <ligand>
        <name>[4Fe-4S] cluster</name>
        <dbReference type="ChEBI" id="CHEBI:49883"/>
        <label>1</label>
    </ligand>
</feature>
<feature type="binding site" evidence="10">
    <location>
        <position position="178"/>
    </location>
    <ligand>
        <name>[4Fe-4S] cluster</name>
        <dbReference type="ChEBI" id="CHEBI:49883"/>
        <label>3</label>
    </ligand>
</feature>
<keyword evidence="1 10" id="KW-0813">Transport</keyword>
<proteinExistence type="inferred from homology"/>
<evidence type="ECO:0000256" key="1">
    <source>
        <dbReference type="ARBA" id="ARBA00022448"/>
    </source>
</evidence>
<dbReference type="InterPro" id="IPR010207">
    <property type="entry name" value="Elect_transpt_cplx_RnfB/RsxB"/>
</dbReference>
<feature type="binding site" evidence="10">
    <location>
        <position position="52"/>
    </location>
    <ligand>
        <name>[4Fe-4S] cluster</name>
        <dbReference type="ChEBI" id="CHEBI:49883"/>
        <label>1</label>
    </ligand>
</feature>
<dbReference type="GO" id="GO:0046872">
    <property type="term" value="F:metal ion binding"/>
    <property type="evidence" value="ECO:0007669"/>
    <property type="project" value="UniProtKB-KW"/>
</dbReference>
<feature type="binding site" evidence="10">
    <location>
        <position position="152"/>
    </location>
    <ligand>
        <name>[4Fe-4S] cluster</name>
        <dbReference type="ChEBI" id="CHEBI:49883"/>
        <label>3</label>
    </ligand>
</feature>
<keyword evidence="6 10" id="KW-0249">Electron transport</keyword>
<name>W6NAR2_CLOTY</name>
<dbReference type="PANTHER" id="PTHR43560:SF1">
    <property type="entry name" value="ION-TRANSLOCATING OXIDOREDUCTASE COMPLEX SUBUNIT B"/>
    <property type="match status" value="1"/>
</dbReference>
<dbReference type="Proteomes" id="UP000019482">
    <property type="component" value="Unassembled WGS sequence"/>
</dbReference>
<dbReference type="PANTHER" id="PTHR43560">
    <property type="entry name" value="ION-TRANSLOCATING OXIDOREDUCTASE COMPLEX SUBUNIT B"/>
    <property type="match status" value="1"/>
</dbReference>
<keyword evidence="5 10" id="KW-1278">Translocase</keyword>
<dbReference type="GeneID" id="29419205"/>
<reference evidence="13 14" key="1">
    <citation type="journal article" date="2015" name="Genome Announc.">
        <title>Draft Genome Sequence of Clostridium tyrobutyricum Strain DIVETGP, Isolated from Cow's Milk for Grana Padano Production.</title>
        <authorList>
            <person name="Soggiu A."/>
            <person name="Piras C."/>
            <person name="Gaiarsa S."/>
            <person name="Sassera D."/>
            <person name="Roncada P."/>
            <person name="Bendixen E."/>
            <person name="Brasca M."/>
            <person name="Bonizzi L."/>
        </authorList>
    </citation>
    <scope>NUCLEOTIDE SEQUENCE [LARGE SCALE GENOMIC DNA]</scope>
    <source>
        <strain evidence="13 14">DIVETGP</strain>
    </source>
</reference>
<feature type="domain" description="4Fe-4S ferredoxin-type" evidence="11">
    <location>
        <begin position="133"/>
        <end position="162"/>
    </location>
</feature>
<keyword evidence="9 10" id="KW-0472">Membrane</keyword>
<feature type="binding site" evidence="10">
    <location>
        <position position="175"/>
    </location>
    <ligand>
        <name>[4Fe-4S] cluster</name>
        <dbReference type="ChEBI" id="CHEBI:49883"/>
        <label>3</label>
    </ligand>
</feature>
<keyword evidence="3 10" id="KW-0479">Metal-binding</keyword>
<comment type="subcellular location">
    <subcellularLocation>
        <location evidence="10">Cell membrane</location>
    </subcellularLocation>
</comment>
<feature type="binding site" evidence="10">
    <location>
        <position position="75"/>
    </location>
    <ligand>
        <name>[4Fe-4S] cluster</name>
        <dbReference type="ChEBI" id="CHEBI:49883"/>
        <label>1</label>
    </ligand>
</feature>
<dbReference type="GO" id="GO:0005886">
    <property type="term" value="C:plasma membrane"/>
    <property type="evidence" value="ECO:0007669"/>
    <property type="project" value="UniProtKB-SubCell"/>
</dbReference>
<comment type="caution">
    <text evidence="10">Lacks conserved residue(s) required for the propagation of feature annotation.</text>
</comment>
<accession>W6NAR2</accession>
<organism evidence="13 14">
    <name type="scientific">Clostridium tyrobutyricum DIVETGP</name>
    <dbReference type="NCBI Taxonomy" id="1408889"/>
    <lineage>
        <taxon>Bacteria</taxon>
        <taxon>Bacillati</taxon>
        <taxon>Bacillota</taxon>
        <taxon>Clostridia</taxon>
        <taxon>Eubacteriales</taxon>
        <taxon>Clostridiaceae</taxon>
        <taxon>Clostridium</taxon>
    </lineage>
</organism>
<dbReference type="RefSeq" id="WP_017894581.1">
    <property type="nucleotide sequence ID" value="NZ_CBXI010000044.1"/>
</dbReference>
<evidence type="ECO:0000259" key="11">
    <source>
        <dbReference type="PROSITE" id="PS51379"/>
    </source>
</evidence>
<evidence type="ECO:0000313" key="13">
    <source>
        <dbReference type="EMBL" id="CDL92654.1"/>
    </source>
</evidence>
<feature type="binding site" evidence="10">
    <location>
        <position position="49"/>
    </location>
    <ligand>
        <name>[4Fe-4S] cluster</name>
        <dbReference type="ChEBI" id="CHEBI:49883"/>
        <label>1</label>
    </ligand>
</feature>
<gene>
    <name evidence="10" type="primary">rnfB</name>
    <name evidence="13" type="ORF">CTDIVETGP_2724</name>
</gene>
<keyword evidence="8 10" id="KW-0411">Iron-sulfur</keyword>
<keyword evidence="14" id="KW-1185">Reference proteome</keyword>
<dbReference type="InterPro" id="IPR017896">
    <property type="entry name" value="4Fe4S_Fe-S-bd"/>
</dbReference>
<feature type="region of interest" description="Hydrophobic" evidence="10">
    <location>
        <begin position="1"/>
        <end position="26"/>
    </location>
</feature>
<evidence type="ECO:0000259" key="12">
    <source>
        <dbReference type="PROSITE" id="PS51656"/>
    </source>
</evidence>
<dbReference type="InterPro" id="IPR050395">
    <property type="entry name" value="4Fe4S_Ferredoxin_RnfB"/>
</dbReference>
<feature type="domain" description="4Fe-4S" evidence="12">
    <location>
        <begin position="32"/>
        <end position="92"/>
    </location>
</feature>
<feature type="binding site" evidence="10">
    <location>
        <position position="138"/>
    </location>
    <ligand>
        <name>[4Fe-4S] cluster</name>
        <dbReference type="ChEBI" id="CHEBI:49883"/>
        <label>2</label>
    </ligand>
</feature>
<evidence type="ECO:0000256" key="10">
    <source>
        <dbReference type="HAMAP-Rule" id="MF_00463"/>
    </source>
</evidence>
<evidence type="ECO:0000256" key="2">
    <source>
        <dbReference type="ARBA" id="ARBA00022485"/>
    </source>
</evidence>
<evidence type="ECO:0000313" key="14">
    <source>
        <dbReference type="Proteomes" id="UP000019482"/>
    </source>
</evidence>